<feature type="domain" description="Alpha/beta hydrolase fold-3" evidence="1">
    <location>
        <begin position="68"/>
        <end position="272"/>
    </location>
</feature>
<dbReference type="Pfam" id="PF07859">
    <property type="entry name" value="Abhydrolase_3"/>
    <property type="match status" value="1"/>
</dbReference>
<dbReference type="InterPro" id="IPR013094">
    <property type="entry name" value="AB_hydrolase_3"/>
</dbReference>
<protein>
    <submittedName>
        <fullName evidence="2">Alpha/beta hydrolase</fullName>
    </submittedName>
</protein>
<dbReference type="PANTHER" id="PTHR23025:SF3">
    <property type="entry name" value="HORMONE-SENSITIVE LIPASE"/>
    <property type="match status" value="1"/>
</dbReference>
<keyword evidence="2" id="KW-0378">Hydrolase</keyword>
<dbReference type="GO" id="GO:0004806">
    <property type="term" value="F:triacylglycerol lipase activity"/>
    <property type="evidence" value="ECO:0007669"/>
    <property type="project" value="TreeGrafter"/>
</dbReference>
<accession>A0A386H3M5</accession>
<reference evidence="2 3" key="1">
    <citation type="journal article" date="2019" name="Int. J. Syst. Evol. Microbiol.">
        <title>Clostridium fermenticellae sp. nov., isolated from the mud in a fermentation cellar for the production of the Chinese liquor, baijiu.</title>
        <authorList>
            <person name="Xu P.X."/>
            <person name="Chai L.J."/>
            <person name="Qiu T."/>
            <person name="Zhang X.J."/>
            <person name="Lu Z.M."/>
            <person name="Xiao C."/>
            <person name="Wang S.T."/>
            <person name="Shen C.H."/>
            <person name="Shi J.S."/>
            <person name="Xu Z.H."/>
        </authorList>
    </citation>
    <scope>NUCLEOTIDE SEQUENCE [LARGE SCALE GENOMIC DNA]</scope>
    <source>
        <strain evidence="2 3">JN500901</strain>
    </source>
</reference>
<dbReference type="EMBL" id="CP032416">
    <property type="protein sequence ID" value="AYD40331.1"/>
    <property type="molecule type" value="Genomic_DNA"/>
</dbReference>
<evidence type="ECO:0000313" key="3">
    <source>
        <dbReference type="Proteomes" id="UP000266301"/>
    </source>
</evidence>
<dbReference type="InterPro" id="IPR029058">
    <property type="entry name" value="AB_hydrolase_fold"/>
</dbReference>
<dbReference type="PANTHER" id="PTHR23025">
    <property type="entry name" value="TRIACYLGLYCEROL LIPASE"/>
    <property type="match status" value="1"/>
</dbReference>
<evidence type="ECO:0000259" key="1">
    <source>
        <dbReference type="Pfam" id="PF07859"/>
    </source>
</evidence>
<dbReference type="Gene3D" id="3.40.50.1820">
    <property type="entry name" value="alpha/beta hydrolase"/>
    <property type="match status" value="1"/>
</dbReference>
<dbReference type="Proteomes" id="UP000266301">
    <property type="component" value="Chromosome"/>
</dbReference>
<name>A0A386H3M5_9CLOT</name>
<evidence type="ECO:0000313" key="2">
    <source>
        <dbReference type="EMBL" id="AYD40331.1"/>
    </source>
</evidence>
<dbReference type="OrthoDB" id="9815425at2"/>
<dbReference type="GO" id="GO:0004771">
    <property type="term" value="F:sterol ester esterase activity"/>
    <property type="evidence" value="ECO:0007669"/>
    <property type="project" value="TreeGrafter"/>
</dbReference>
<gene>
    <name evidence="2" type="ORF">D4Z93_07265</name>
</gene>
<dbReference type="AlphaFoldDB" id="A0A386H3M5"/>
<dbReference type="SUPFAM" id="SSF53474">
    <property type="entry name" value="alpha/beta-Hydrolases"/>
    <property type="match status" value="1"/>
</dbReference>
<keyword evidence="3" id="KW-1185">Reference proteome</keyword>
<organism evidence="2 3">
    <name type="scientific">Clostridium fermenticellae</name>
    <dbReference type="NCBI Taxonomy" id="2068654"/>
    <lineage>
        <taxon>Bacteria</taxon>
        <taxon>Bacillati</taxon>
        <taxon>Bacillota</taxon>
        <taxon>Clostridia</taxon>
        <taxon>Eubacteriales</taxon>
        <taxon>Clostridiaceae</taxon>
        <taxon>Clostridium</taxon>
    </lineage>
</organism>
<dbReference type="GO" id="GO:0019433">
    <property type="term" value="P:triglyceride catabolic process"/>
    <property type="evidence" value="ECO:0007669"/>
    <property type="project" value="TreeGrafter"/>
</dbReference>
<dbReference type="KEGG" id="cfer:D4Z93_07265"/>
<sequence>MYVLIDDKIEIINDIREKDKLKKSVSKQVLNKYPLGGKREEYIYTRYGKSHVYFYYPLNSKGIYPVFVNLHGGGFVKNHSDMDELFCRKIVNNVGCVVADIDYKTAPEYVFPYALYECYDDIKWIHQNSSKFNIYSDKIAVGGHSAGANISAGITLLANELKEFTLCCQVLDYPVLDLYTDPLAKKGEAKALSAEKEKFYTDMYIKSCDKKNPFASPVFYPEYKLKGMPLSVILTAEFDNFGAETKKYASMLVKNGNEVMMKCFLGSSHGFTIDCREDFKGAQEMIFKALKLSFYD</sequence>
<proteinExistence type="predicted"/>
<dbReference type="GO" id="GO:0005829">
    <property type="term" value="C:cytosol"/>
    <property type="evidence" value="ECO:0007669"/>
    <property type="project" value="TreeGrafter"/>
</dbReference>